<dbReference type="Proteomes" id="UP001372338">
    <property type="component" value="Unassembled WGS sequence"/>
</dbReference>
<name>A0AAN9EBY9_CROPI</name>
<keyword evidence="1" id="KW-0472">Membrane</keyword>
<comment type="caution">
    <text evidence="2">The sequence shown here is derived from an EMBL/GenBank/DDBJ whole genome shotgun (WGS) entry which is preliminary data.</text>
</comment>
<keyword evidence="1" id="KW-1133">Transmembrane helix</keyword>
<evidence type="ECO:0000313" key="3">
    <source>
        <dbReference type="Proteomes" id="UP001372338"/>
    </source>
</evidence>
<accession>A0AAN9EBY9</accession>
<gene>
    <name evidence="2" type="ORF">RIF29_36878</name>
</gene>
<evidence type="ECO:0000313" key="2">
    <source>
        <dbReference type="EMBL" id="KAK7252716.1"/>
    </source>
</evidence>
<keyword evidence="1" id="KW-0812">Transmembrane</keyword>
<keyword evidence="3" id="KW-1185">Reference proteome</keyword>
<dbReference type="EMBL" id="JAYWIO010000007">
    <property type="protein sequence ID" value="KAK7252716.1"/>
    <property type="molecule type" value="Genomic_DNA"/>
</dbReference>
<organism evidence="2 3">
    <name type="scientific">Crotalaria pallida</name>
    <name type="common">Smooth rattlebox</name>
    <name type="synonym">Crotalaria striata</name>
    <dbReference type="NCBI Taxonomy" id="3830"/>
    <lineage>
        <taxon>Eukaryota</taxon>
        <taxon>Viridiplantae</taxon>
        <taxon>Streptophyta</taxon>
        <taxon>Embryophyta</taxon>
        <taxon>Tracheophyta</taxon>
        <taxon>Spermatophyta</taxon>
        <taxon>Magnoliopsida</taxon>
        <taxon>eudicotyledons</taxon>
        <taxon>Gunneridae</taxon>
        <taxon>Pentapetalae</taxon>
        <taxon>rosids</taxon>
        <taxon>fabids</taxon>
        <taxon>Fabales</taxon>
        <taxon>Fabaceae</taxon>
        <taxon>Papilionoideae</taxon>
        <taxon>50 kb inversion clade</taxon>
        <taxon>genistoids sensu lato</taxon>
        <taxon>core genistoids</taxon>
        <taxon>Crotalarieae</taxon>
        <taxon>Crotalaria</taxon>
    </lineage>
</organism>
<protein>
    <submittedName>
        <fullName evidence="2">Uncharacterized protein</fullName>
    </submittedName>
</protein>
<sequence length="75" mass="8631">MFWHVTRAERAKSSLENIPIRSLNTYVRTLACAKKTHSSPRFFHCVSHLSLSLSLSLFLSLFLYFSLLLSTLTLK</sequence>
<feature type="transmembrane region" description="Helical" evidence="1">
    <location>
        <begin position="49"/>
        <end position="69"/>
    </location>
</feature>
<evidence type="ECO:0000256" key="1">
    <source>
        <dbReference type="SAM" id="Phobius"/>
    </source>
</evidence>
<reference evidence="2 3" key="1">
    <citation type="submission" date="2024-01" db="EMBL/GenBank/DDBJ databases">
        <title>The genomes of 5 underutilized Papilionoideae crops provide insights into root nodulation and disease resistanc.</title>
        <authorList>
            <person name="Yuan L."/>
        </authorList>
    </citation>
    <scope>NUCLEOTIDE SEQUENCE [LARGE SCALE GENOMIC DNA]</scope>
    <source>
        <strain evidence="2">ZHUSHIDOU_FW_LH</strain>
        <tissue evidence="2">Leaf</tissue>
    </source>
</reference>
<dbReference type="AlphaFoldDB" id="A0AAN9EBY9"/>
<proteinExistence type="predicted"/>